<evidence type="ECO:0000256" key="3">
    <source>
        <dbReference type="SAM" id="MobiDB-lite"/>
    </source>
</evidence>
<feature type="region of interest" description="Disordered" evidence="3">
    <location>
        <begin position="449"/>
        <end position="488"/>
    </location>
</feature>
<reference evidence="4" key="2">
    <citation type="submission" date="2023-02" db="EMBL/GenBank/DDBJ databases">
        <authorList>
            <consortium name="DOE Joint Genome Institute"/>
            <person name="Mondo S.J."/>
            <person name="Chang Y."/>
            <person name="Wang Y."/>
            <person name="Ahrendt S."/>
            <person name="Andreopoulos W."/>
            <person name="Barry K."/>
            <person name="Beard J."/>
            <person name="Benny G.L."/>
            <person name="Blankenship S."/>
            <person name="Bonito G."/>
            <person name="Cuomo C."/>
            <person name="Desiro A."/>
            <person name="Gervers K.A."/>
            <person name="Hundley H."/>
            <person name="Kuo A."/>
            <person name="LaButti K."/>
            <person name="Lang B.F."/>
            <person name="Lipzen A."/>
            <person name="O'Donnell K."/>
            <person name="Pangilinan J."/>
            <person name="Reynolds N."/>
            <person name="Sandor L."/>
            <person name="Smith M.W."/>
            <person name="Tsang A."/>
            <person name="Grigoriev I.V."/>
            <person name="Stajich J.E."/>
            <person name="Spatafora J.W."/>
        </authorList>
    </citation>
    <scope>NUCLEOTIDE SEQUENCE</scope>
    <source>
        <strain evidence="4">RSA 2281</strain>
    </source>
</reference>
<keyword evidence="1" id="KW-0880">Kelch repeat</keyword>
<dbReference type="InterPro" id="IPR015915">
    <property type="entry name" value="Kelch-typ_b-propeller"/>
</dbReference>
<keyword evidence="5" id="KW-1185">Reference proteome</keyword>
<feature type="region of interest" description="Disordered" evidence="3">
    <location>
        <begin position="414"/>
        <end position="436"/>
    </location>
</feature>
<evidence type="ECO:0008006" key="6">
    <source>
        <dbReference type="Google" id="ProtNLM"/>
    </source>
</evidence>
<dbReference type="Proteomes" id="UP001209540">
    <property type="component" value="Unassembled WGS sequence"/>
</dbReference>
<accession>A0AAD5K0V9</accession>
<comment type="caution">
    <text evidence="4">The sequence shown here is derived from an EMBL/GenBank/DDBJ whole genome shotgun (WGS) entry which is preliminary data.</text>
</comment>
<keyword evidence="2" id="KW-0677">Repeat</keyword>
<feature type="compositionally biased region" description="Low complexity" evidence="3">
    <location>
        <begin position="424"/>
        <end position="436"/>
    </location>
</feature>
<organism evidence="4 5">
    <name type="scientific">Phascolomyces articulosus</name>
    <dbReference type="NCBI Taxonomy" id="60185"/>
    <lineage>
        <taxon>Eukaryota</taxon>
        <taxon>Fungi</taxon>
        <taxon>Fungi incertae sedis</taxon>
        <taxon>Mucoromycota</taxon>
        <taxon>Mucoromycotina</taxon>
        <taxon>Mucoromycetes</taxon>
        <taxon>Mucorales</taxon>
        <taxon>Lichtheimiaceae</taxon>
        <taxon>Phascolomyces</taxon>
    </lineage>
</organism>
<protein>
    <recommendedName>
        <fullName evidence="6">Kelch repeat protein</fullName>
    </recommendedName>
</protein>
<dbReference type="SUPFAM" id="SSF117281">
    <property type="entry name" value="Kelch motif"/>
    <property type="match status" value="1"/>
</dbReference>
<evidence type="ECO:0000313" key="4">
    <source>
        <dbReference type="EMBL" id="KAI9264110.1"/>
    </source>
</evidence>
<proteinExistence type="predicted"/>
<evidence type="ECO:0000256" key="2">
    <source>
        <dbReference type="ARBA" id="ARBA00022737"/>
    </source>
</evidence>
<dbReference type="PANTHER" id="PTHR46093:SF18">
    <property type="entry name" value="FIBRONECTIN TYPE-III DOMAIN-CONTAINING PROTEIN"/>
    <property type="match status" value="1"/>
</dbReference>
<name>A0AAD5K0V9_9FUNG</name>
<dbReference type="Pfam" id="PF24681">
    <property type="entry name" value="Kelch_KLHDC2_KLHL20_DRC7"/>
    <property type="match status" value="1"/>
</dbReference>
<dbReference type="PANTHER" id="PTHR46093">
    <property type="entry name" value="ACYL-COA-BINDING DOMAIN-CONTAINING PROTEIN 5"/>
    <property type="match status" value="1"/>
</dbReference>
<evidence type="ECO:0000313" key="5">
    <source>
        <dbReference type="Proteomes" id="UP001209540"/>
    </source>
</evidence>
<sequence>MRNERKRTERKTCSHASNACETGRACSAIRTLWFKSPSGWIIPVESFMGWFSEIAQSPVAIHKWFNAFMVQVPLVQVSFGSSLLLVDPLCLDLSQNRTVPELQSAWERVDGDLNGLTNCEYAMAYLPNQNVLFMDGGYATDDPANNTLLPYRSETYDVQAGTGWTQVIPERPLGSAPTEHTATLGPDNNTVYIWGGFRARFSGAQDGEYTRPREMFIFDIRNSASPWTTGASAPSGSRGHAAVLVGSSIFYIGGSYIDSLTESGYYAMNSVRVFETESGQWSNRSVGGSDIPTGRQGHTVTLKPTTGEIILFGEELGHAFDTRSMYVLNTQGNELSWSKRTVQATDDSTSPPAQHKINSHSATLVGPYLFILFGLSTETGGLIITLNETWIMDVDQWAWVSSFDAMSLLDGASTSTPGGGGSILGQTTEGSGSNSGNTGSWVGFLLGFPDESPSTDVPSSVPSPPDCGDVEQNNNNSNVRQPDAVHMT</sequence>
<gene>
    <name evidence="4" type="ORF">BDA99DRAFT_559412</name>
</gene>
<dbReference type="EMBL" id="JAIXMP010000012">
    <property type="protein sequence ID" value="KAI9264110.1"/>
    <property type="molecule type" value="Genomic_DNA"/>
</dbReference>
<feature type="compositionally biased region" description="Polar residues" evidence="3">
    <location>
        <begin position="471"/>
        <end position="480"/>
    </location>
</feature>
<reference evidence="4" key="1">
    <citation type="journal article" date="2022" name="IScience">
        <title>Evolution of zygomycete secretomes and the origins of terrestrial fungal ecologies.</title>
        <authorList>
            <person name="Chang Y."/>
            <person name="Wang Y."/>
            <person name="Mondo S."/>
            <person name="Ahrendt S."/>
            <person name="Andreopoulos W."/>
            <person name="Barry K."/>
            <person name="Beard J."/>
            <person name="Benny G.L."/>
            <person name="Blankenship S."/>
            <person name="Bonito G."/>
            <person name="Cuomo C."/>
            <person name="Desiro A."/>
            <person name="Gervers K.A."/>
            <person name="Hundley H."/>
            <person name="Kuo A."/>
            <person name="LaButti K."/>
            <person name="Lang B.F."/>
            <person name="Lipzen A."/>
            <person name="O'Donnell K."/>
            <person name="Pangilinan J."/>
            <person name="Reynolds N."/>
            <person name="Sandor L."/>
            <person name="Smith M.E."/>
            <person name="Tsang A."/>
            <person name="Grigoriev I.V."/>
            <person name="Stajich J.E."/>
            <person name="Spatafora J.W."/>
        </authorList>
    </citation>
    <scope>NUCLEOTIDE SEQUENCE</scope>
    <source>
        <strain evidence="4">RSA 2281</strain>
    </source>
</reference>
<dbReference type="Gene3D" id="2.120.10.80">
    <property type="entry name" value="Kelch-type beta propeller"/>
    <property type="match status" value="1"/>
</dbReference>
<dbReference type="AlphaFoldDB" id="A0AAD5K0V9"/>
<evidence type="ECO:0000256" key="1">
    <source>
        <dbReference type="ARBA" id="ARBA00022441"/>
    </source>
</evidence>